<dbReference type="OrthoDB" id="3734500at2"/>
<dbReference type="RefSeq" id="WP_121901128.1">
    <property type="nucleotide sequence ID" value="NZ_REFW01000002.1"/>
</dbReference>
<proteinExistence type="predicted"/>
<organism evidence="2 3">
    <name type="scientific">Tessaracoccus antarcticus</name>
    <dbReference type="NCBI Taxonomy" id="2479848"/>
    <lineage>
        <taxon>Bacteria</taxon>
        <taxon>Bacillati</taxon>
        <taxon>Actinomycetota</taxon>
        <taxon>Actinomycetes</taxon>
        <taxon>Propionibacteriales</taxon>
        <taxon>Propionibacteriaceae</taxon>
        <taxon>Tessaracoccus</taxon>
    </lineage>
</organism>
<feature type="transmembrane region" description="Helical" evidence="1">
    <location>
        <begin position="120"/>
        <end position="139"/>
    </location>
</feature>
<feature type="transmembrane region" description="Helical" evidence="1">
    <location>
        <begin position="36"/>
        <end position="57"/>
    </location>
</feature>
<feature type="transmembrane region" description="Helical" evidence="1">
    <location>
        <begin position="69"/>
        <end position="85"/>
    </location>
</feature>
<comment type="caution">
    <text evidence="2">The sequence shown here is derived from an EMBL/GenBank/DDBJ whole genome shotgun (WGS) entry which is preliminary data.</text>
</comment>
<reference evidence="2 3" key="1">
    <citation type="submission" date="2018-10" db="EMBL/GenBank/DDBJ databases">
        <title>Tessaracoccus antarcticuss sp. nov., isolated from sediment.</title>
        <authorList>
            <person name="Zhou L.Y."/>
            <person name="Du Z.J."/>
        </authorList>
    </citation>
    <scope>NUCLEOTIDE SEQUENCE [LARGE SCALE GENOMIC DNA]</scope>
    <source>
        <strain evidence="2 3">JDX10</strain>
    </source>
</reference>
<dbReference type="AlphaFoldDB" id="A0A3M0GEQ3"/>
<keyword evidence="1" id="KW-0812">Transmembrane</keyword>
<evidence type="ECO:0000313" key="2">
    <source>
        <dbReference type="EMBL" id="RMB59649.1"/>
    </source>
</evidence>
<dbReference type="EMBL" id="REFW01000002">
    <property type="protein sequence ID" value="RMB59649.1"/>
    <property type="molecule type" value="Genomic_DNA"/>
</dbReference>
<sequence length="216" mass="22630">MTWLAALLCAVSAALHLACVVPRLTEPPTAEGEPAPGYATLVSARAILLLGGSVMALAHVLHRVPAEQWGVWFGYLGAGAALVWVDLRTTWLPLTLHRICAAQVVMGLAYVAVKDWPTALGSVAGGCAAYGLFHLVWRFSATFGYGDVRLAGTVGAMGALWGLEGWLLSLLCGTLIGAIWGIAHTLARRGTQHAAHFPYGPALWLGPVVAAAVSGW</sequence>
<keyword evidence="3" id="KW-1185">Reference proteome</keyword>
<dbReference type="Proteomes" id="UP000275256">
    <property type="component" value="Unassembled WGS sequence"/>
</dbReference>
<protein>
    <submittedName>
        <fullName evidence="2">Prepilin peptidase</fullName>
    </submittedName>
</protein>
<keyword evidence="1" id="KW-0472">Membrane</keyword>
<evidence type="ECO:0000313" key="3">
    <source>
        <dbReference type="Proteomes" id="UP000275256"/>
    </source>
</evidence>
<gene>
    <name evidence="2" type="ORF">EAX62_07735</name>
</gene>
<keyword evidence="1" id="KW-1133">Transmembrane helix</keyword>
<accession>A0A3M0GEQ3</accession>
<name>A0A3M0GEQ3_9ACTN</name>
<feature type="transmembrane region" description="Helical" evidence="1">
    <location>
        <begin position="159"/>
        <end position="183"/>
    </location>
</feature>
<evidence type="ECO:0000256" key="1">
    <source>
        <dbReference type="SAM" id="Phobius"/>
    </source>
</evidence>
<feature type="transmembrane region" description="Helical" evidence="1">
    <location>
        <begin position="91"/>
        <end position="113"/>
    </location>
</feature>